<proteinExistence type="predicted"/>
<reference evidence="2 3" key="1">
    <citation type="submission" date="2024-06" db="EMBL/GenBank/DDBJ databases">
        <title>The Natural Products Discovery Center: Release of the First 8490 Sequenced Strains for Exploring Actinobacteria Biosynthetic Diversity.</title>
        <authorList>
            <person name="Kalkreuter E."/>
            <person name="Kautsar S.A."/>
            <person name="Yang D."/>
            <person name="Bader C.D."/>
            <person name="Teijaro C.N."/>
            <person name="Fluegel L."/>
            <person name="Davis C.M."/>
            <person name="Simpson J.R."/>
            <person name="Lauterbach L."/>
            <person name="Steele A.D."/>
            <person name="Gui C."/>
            <person name="Meng S."/>
            <person name="Li G."/>
            <person name="Viehrig K."/>
            <person name="Ye F."/>
            <person name="Su P."/>
            <person name="Kiefer A.F."/>
            <person name="Nichols A."/>
            <person name="Cepeda A.J."/>
            <person name="Yan W."/>
            <person name="Fan B."/>
            <person name="Jiang Y."/>
            <person name="Adhikari A."/>
            <person name="Zheng C.-J."/>
            <person name="Schuster L."/>
            <person name="Cowan T.M."/>
            <person name="Smanski M.J."/>
            <person name="Chevrette M.G."/>
            <person name="De Carvalho L.P.S."/>
            <person name="Shen B."/>
        </authorList>
    </citation>
    <scope>NUCLEOTIDE SEQUENCE [LARGE SCALE GENOMIC DNA]</scope>
    <source>
        <strain evidence="2 3">NPDC005137</strain>
    </source>
</reference>
<protein>
    <submittedName>
        <fullName evidence="2">DUF6193 family natural product biosynthesis protein</fullName>
    </submittedName>
</protein>
<comment type="caution">
    <text evidence="2">The sequence shown here is derived from an EMBL/GenBank/DDBJ whole genome shotgun (WGS) entry which is preliminary data.</text>
</comment>
<dbReference type="Pfam" id="PF19692">
    <property type="entry name" value="DUF6193"/>
    <property type="match status" value="1"/>
</dbReference>
<gene>
    <name evidence="2" type="ORF">ABZV61_28240</name>
</gene>
<dbReference type="InterPro" id="IPR045682">
    <property type="entry name" value="DUF6193"/>
</dbReference>
<feature type="region of interest" description="Disordered" evidence="1">
    <location>
        <begin position="1"/>
        <end position="40"/>
    </location>
</feature>
<sequence length="86" mass="9380">MRTPSGAARQRSRPASVFRAHTGQTLRREGGHCPSTQRPPYRVRNFLHADESTDEAATVKQKVARAVTQLPADLEPATTGTADPDK</sequence>
<evidence type="ECO:0000313" key="3">
    <source>
        <dbReference type="Proteomes" id="UP001550044"/>
    </source>
</evidence>
<dbReference type="Proteomes" id="UP001550044">
    <property type="component" value="Unassembled WGS sequence"/>
</dbReference>
<name>A0ABV2UFG2_9ACTN</name>
<dbReference type="RefSeq" id="WP_356711495.1">
    <property type="nucleotide sequence ID" value="NZ_JBEXIP010000027.1"/>
</dbReference>
<evidence type="ECO:0000256" key="1">
    <source>
        <dbReference type="SAM" id="MobiDB-lite"/>
    </source>
</evidence>
<dbReference type="EMBL" id="JBEXIP010000027">
    <property type="protein sequence ID" value="MET8436599.1"/>
    <property type="molecule type" value="Genomic_DNA"/>
</dbReference>
<organism evidence="2 3">
    <name type="scientific">Streptomyces sp. 900116325</name>
    <dbReference type="NCBI Taxonomy" id="3154295"/>
    <lineage>
        <taxon>Bacteria</taxon>
        <taxon>Bacillati</taxon>
        <taxon>Actinomycetota</taxon>
        <taxon>Actinomycetes</taxon>
        <taxon>Kitasatosporales</taxon>
        <taxon>Streptomycetaceae</taxon>
        <taxon>Streptomyces</taxon>
    </lineage>
</organism>
<keyword evidence="3" id="KW-1185">Reference proteome</keyword>
<evidence type="ECO:0000313" key="2">
    <source>
        <dbReference type="EMBL" id="MET8436599.1"/>
    </source>
</evidence>
<accession>A0ABV2UFG2</accession>